<dbReference type="EMBL" id="JABZRE010000006">
    <property type="protein sequence ID" value="MBF1306733.1"/>
    <property type="molecule type" value="Genomic_DNA"/>
</dbReference>
<reference evidence="2 5" key="1">
    <citation type="submission" date="2014-10" db="EMBL/GenBank/DDBJ databases">
        <title>Complete genome sequence of Parvimonas micra KCOM 1535 (= ChDC B708).</title>
        <authorList>
            <person name="Kook J.-K."/>
            <person name="Park S.-N."/>
            <person name="Lim Y.K."/>
            <person name="Roh H."/>
        </authorList>
    </citation>
    <scope>NUCLEOTIDE SEQUENCE [LARGE SCALE GENOMIC DNA]</scope>
    <source>
        <strain evidence="2">KCOM 1535</strain>
        <strain evidence="5">KCOM 1535 / ChDC B708</strain>
    </source>
</reference>
<dbReference type="SMART" id="SM00331">
    <property type="entry name" value="PP2C_SIG"/>
    <property type="match status" value="1"/>
</dbReference>
<dbReference type="OrthoDB" id="9801841at2"/>
<keyword evidence="2" id="KW-0418">Kinase</keyword>
<organism evidence="2 5">
    <name type="scientific">Parvimonas micra</name>
    <dbReference type="NCBI Taxonomy" id="33033"/>
    <lineage>
        <taxon>Bacteria</taxon>
        <taxon>Bacillati</taxon>
        <taxon>Bacillota</taxon>
        <taxon>Tissierellia</taxon>
        <taxon>Tissierellales</taxon>
        <taxon>Peptoniphilaceae</taxon>
        <taxon>Parvimonas</taxon>
    </lineage>
</organism>
<dbReference type="CDD" id="cd00143">
    <property type="entry name" value="PP2Cc"/>
    <property type="match status" value="1"/>
</dbReference>
<dbReference type="KEGG" id="pmic:NW74_05500"/>
<keyword evidence="2" id="KW-0723">Serine/threonine-protein kinase</keyword>
<dbReference type="GO" id="GO:0004722">
    <property type="term" value="F:protein serine/threonine phosphatase activity"/>
    <property type="evidence" value="ECO:0007669"/>
    <property type="project" value="InterPro"/>
</dbReference>
<dbReference type="AlphaFoldDB" id="A0A0B4S204"/>
<dbReference type="PROSITE" id="PS51746">
    <property type="entry name" value="PPM_2"/>
    <property type="match status" value="1"/>
</dbReference>
<reference evidence="4" key="3">
    <citation type="submission" date="2022-07" db="EMBL/GenBank/DDBJ databases">
        <title>Parvimonas micra travels from the subgingival sulcus of the human oral cavity to the colorectal adenocarcinoma.</title>
        <authorList>
            <person name="Conde-Perez K."/>
            <person name="Buetas E."/>
            <person name="Aja-Macaya P."/>
            <person name="Martin-De Arribas E."/>
            <person name="Iglesias-Corras I."/>
            <person name="Trigo-Tasende N."/>
            <person name="Nasser-Ali M."/>
            <person name="Estevez L.S."/>
            <person name="Rumbo-Feal S."/>
            <person name="Otero-Alen B."/>
            <person name="Noguera J.F."/>
            <person name="Concha A."/>
            <person name="Pardinas-Lopez S."/>
            <person name="Carda-Dieguez M."/>
            <person name="Gomez-Randulfe I."/>
            <person name="Martinez-Lago N."/>
            <person name="Ladra S."/>
            <person name="Aparicio L.A."/>
            <person name="Bou G."/>
            <person name="Mira A."/>
            <person name="Vallejo J.A."/>
            <person name="Poza M."/>
        </authorList>
    </citation>
    <scope>NUCLEOTIDE SEQUENCE</scope>
    <source>
        <strain evidence="4">PM102KC-G-1</strain>
    </source>
</reference>
<dbReference type="SMART" id="SM00332">
    <property type="entry name" value="PP2Cc"/>
    <property type="match status" value="1"/>
</dbReference>
<dbReference type="Gene3D" id="3.60.40.10">
    <property type="entry name" value="PPM-type phosphatase domain"/>
    <property type="match status" value="1"/>
</dbReference>
<dbReference type="GO" id="GO:0004674">
    <property type="term" value="F:protein serine/threonine kinase activity"/>
    <property type="evidence" value="ECO:0007669"/>
    <property type="project" value="UniProtKB-KW"/>
</dbReference>
<dbReference type="PANTHER" id="PTHR13832:SF827">
    <property type="entry name" value="PROTEIN PHOSPHATASE 1L"/>
    <property type="match status" value="1"/>
</dbReference>
<dbReference type="Proteomes" id="UP001210690">
    <property type="component" value="Chromosome"/>
</dbReference>
<dbReference type="InterPro" id="IPR001932">
    <property type="entry name" value="PPM-type_phosphatase-like_dom"/>
</dbReference>
<accession>A0A0B4S204</accession>
<evidence type="ECO:0000313" key="3">
    <source>
        <dbReference type="EMBL" id="MBF1306733.1"/>
    </source>
</evidence>
<name>A0A0B4S204_9FIRM</name>
<keyword evidence="2" id="KW-0808">Transferase</keyword>
<dbReference type="PANTHER" id="PTHR13832">
    <property type="entry name" value="PROTEIN PHOSPHATASE 2C"/>
    <property type="match status" value="1"/>
</dbReference>
<dbReference type="SUPFAM" id="SSF81606">
    <property type="entry name" value="PP2C-like"/>
    <property type="match status" value="1"/>
</dbReference>
<dbReference type="InterPro" id="IPR015655">
    <property type="entry name" value="PP2C"/>
</dbReference>
<sequence length="250" mass="28493">MSFYMDSDRGNVRQNNEDSFLFEQFEKLNILILADGVGGHEDGEIASGYAVNIVMEYIKSNYKLYSDYLHLLVDAFCEANKVIYEINLEKNSEENKISNRLMGTTLEVLLFDGDVLYFGHVGDSRIYIKDDNFRLLTKDHSLVQYLYSSGALTEEEVKNYNDKNSILRAIGMEKHVEVDVSSVRIKPKDIILVCSDGLTNELDDDKISEMLDFKYSAKEMVDNIISTVKNGLARDNVTVGIFKNDEEIIC</sequence>
<evidence type="ECO:0000259" key="1">
    <source>
        <dbReference type="PROSITE" id="PS51746"/>
    </source>
</evidence>
<dbReference type="Proteomes" id="UP000031386">
    <property type="component" value="Chromosome"/>
</dbReference>
<proteinExistence type="predicted"/>
<dbReference type="Pfam" id="PF13672">
    <property type="entry name" value="PP2C_2"/>
    <property type="match status" value="1"/>
</dbReference>
<feature type="domain" description="PPM-type phosphatase" evidence="1">
    <location>
        <begin position="2"/>
        <end position="244"/>
    </location>
</feature>
<evidence type="ECO:0000313" key="5">
    <source>
        <dbReference type="Proteomes" id="UP000031386"/>
    </source>
</evidence>
<reference evidence="3" key="2">
    <citation type="submission" date="2020-04" db="EMBL/GenBank/DDBJ databases">
        <title>Deep metagenomics examines the oral microbiome during advanced dental caries in children, revealing novel taxa and co-occurrences with host molecules.</title>
        <authorList>
            <person name="Baker J.L."/>
            <person name="Morton J.T."/>
            <person name="Dinis M."/>
            <person name="Alvarez R."/>
            <person name="Tran N.C."/>
            <person name="Knight R."/>
            <person name="Edlund A."/>
        </authorList>
    </citation>
    <scope>NUCLEOTIDE SEQUENCE</scope>
    <source>
        <strain evidence="3">JCVI_23_bin.11</strain>
    </source>
</reference>
<keyword evidence="5" id="KW-1185">Reference proteome</keyword>
<dbReference type="RefSeq" id="WP_029948610.1">
    <property type="nucleotide sequence ID" value="NZ_CABKNC010000002.1"/>
</dbReference>
<dbReference type="EMBL" id="CP101412">
    <property type="protein sequence ID" value="WBB31330.1"/>
    <property type="molecule type" value="Genomic_DNA"/>
</dbReference>
<dbReference type="Proteomes" id="UP000758611">
    <property type="component" value="Unassembled WGS sequence"/>
</dbReference>
<dbReference type="EMBL" id="CP009761">
    <property type="protein sequence ID" value="AIZ36828.1"/>
    <property type="molecule type" value="Genomic_DNA"/>
</dbReference>
<dbReference type="GeneID" id="93385378"/>
<dbReference type="InterPro" id="IPR036457">
    <property type="entry name" value="PPM-type-like_dom_sf"/>
</dbReference>
<dbReference type="STRING" id="33033.NW74_05500"/>
<gene>
    <name evidence="3" type="ORF">HXM94_02930</name>
    <name evidence="4" type="ORF">NM222_02325</name>
    <name evidence="2" type="ORF">NW74_05500</name>
</gene>
<evidence type="ECO:0000313" key="2">
    <source>
        <dbReference type="EMBL" id="AIZ36828.1"/>
    </source>
</evidence>
<protein>
    <submittedName>
        <fullName evidence="4">Protein phosphatase 2C domain-containing protein</fullName>
    </submittedName>
    <submittedName>
        <fullName evidence="2">Serine/threonine protein kinase</fullName>
    </submittedName>
    <submittedName>
        <fullName evidence="3">Serine/threonine-protein phosphatase</fullName>
    </submittedName>
</protein>
<evidence type="ECO:0000313" key="4">
    <source>
        <dbReference type="EMBL" id="WBB31330.1"/>
    </source>
</evidence>